<comment type="caution">
    <text evidence="6">The sequence shown here is derived from an EMBL/GenBank/DDBJ whole genome shotgun (WGS) entry which is preliminary data.</text>
</comment>
<dbReference type="Gene3D" id="3.30.70.270">
    <property type="match status" value="1"/>
</dbReference>
<keyword evidence="4" id="KW-1133">Transmembrane helix</keyword>
<dbReference type="RefSeq" id="WP_153740229.1">
    <property type="nucleotide sequence ID" value="NZ_WBMP01000004.1"/>
</dbReference>
<sequence>MDAAKNSIPQKWHPAFEAYKERMESGLQYGGAVLLLVTVSLYHLSHTHFHVHQANLGTTELLLRLPLVGATFLALIAHWTGYPRWPARYFLRLMGITLSGLALALLYLFTLYEPIMVTQVSDAMTIAFFGATVMALRSLREWILIVLIPVSVFWLAAIIKGLPLVTLVAVFIGPALIMFVTCMLMAFVRKVAVDGFISREKLHEIATTDPLTGLLNRRAFMPLVRQEYARATRSDSVFSVILADLDKFKKVNDTWGHEAGDLVLLETATRLGSCLRQQDALCRWGGEEFLILLPDTDAEGAMIVAEKCRRQMADRAIDIHGVDHTQTLSLGAAEHRTSEGIDPLIIRADEALYWAKEHGRNRAHLSGSN</sequence>
<dbReference type="NCBIfam" id="TIGR00254">
    <property type="entry name" value="GGDEF"/>
    <property type="match status" value="1"/>
</dbReference>
<dbReference type="EMBL" id="WBMP01000004">
    <property type="protein sequence ID" value="KAE8546379.1"/>
    <property type="molecule type" value="Genomic_DNA"/>
</dbReference>
<organism evidence="6 7">
    <name type="scientific">Marinobacter nauticus</name>
    <name type="common">Marinobacter hydrocarbonoclasticus</name>
    <name type="synonym">Marinobacter aquaeolei</name>
    <dbReference type="NCBI Taxonomy" id="2743"/>
    <lineage>
        <taxon>Bacteria</taxon>
        <taxon>Pseudomonadati</taxon>
        <taxon>Pseudomonadota</taxon>
        <taxon>Gammaproteobacteria</taxon>
        <taxon>Pseudomonadales</taxon>
        <taxon>Marinobacteraceae</taxon>
        <taxon>Marinobacter</taxon>
    </lineage>
</organism>
<proteinExistence type="predicted"/>
<reference evidence="6 7" key="1">
    <citation type="submission" date="2019-10" db="EMBL/GenBank/DDBJ databases">
        <title>Draft genome sequence of Marinobacter hydrocarbonoclasticus NCT7M from the microbiome of the marine copepod.</title>
        <authorList>
            <person name="Nuttall R."/>
            <person name="Sharma G."/>
            <person name="Moisander P."/>
        </authorList>
    </citation>
    <scope>NUCLEOTIDE SEQUENCE [LARGE SCALE GENOMIC DNA]</scope>
    <source>
        <strain evidence="6 7">NCT7M</strain>
    </source>
</reference>
<comment type="catalytic activity">
    <reaction evidence="3">
        <text>2 GTP = 3',3'-c-di-GMP + 2 diphosphate</text>
        <dbReference type="Rhea" id="RHEA:24898"/>
        <dbReference type="ChEBI" id="CHEBI:33019"/>
        <dbReference type="ChEBI" id="CHEBI:37565"/>
        <dbReference type="ChEBI" id="CHEBI:58805"/>
        <dbReference type="EC" id="2.7.7.65"/>
    </reaction>
</comment>
<dbReference type="EC" id="2.7.7.65" evidence="2"/>
<dbReference type="CDD" id="cd01949">
    <property type="entry name" value="GGDEF"/>
    <property type="match status" value="1"/>
</dbReference>
<evidence type="ECO:0000259" key="5">
    <source>
        <dbReference type="PROSITE" id="PS50887"/>
    </source>
</evidence>
<dbReference type="InterPro" id="IPR043128">
    <property type="entry name" value="Rev_trsase/Diguanyl_cyclase"/>
</dbReference>
<feature type="transmembrane region" description="Helical" evidence="4">
    <location>
        <begin position="26"/>
        <end position="45"/>
    </location>
</feature>
<evidence type="ECO:0000256" key="1">
    <source>
        <dbReference type="ARBA" id="ARBA00001946"/>
    </source>
</evidence>
<evidence type="ECO:0000313" key="7">
    <source>
        <dbReference type="Proteomes" id="UP000469950"/>
    </source>
</evidence>
<dbReference type="GO" id="GO:0052621">
    <property type="term" value="F:diguanylate cyclase activity"/>
    <property type="evidence" value="ECO:0007669"/>
    <property type="project" value="UniProtKB-EC"/>
</dbReference>
<dbReference type="PROSITE" id="PS50887">
    <property type="entry name" value="GGDEF"/>
    <property type="match status" value="1"/>
</dbReference>
<dbReference type="AlphaFoldDB" id="A0A833JQT3"/>
<evidence type="ECO:0000256" key="2">
    <source>
        <dbReference type="ARBA" id="ARBA00012528"/>
    </source>
</evidence>
<feature type="transmembrane region" description="Helical" evidence="4">
    <location>
        <begin position="142"/>
        <end position="159"/>
    </location>
</feature>
<feature type="transmembrane region" description="Helical" evidence="4">
    <location>
        <begin position="115"/>
        <end position="135"/>
    </location>
</feature>
<keyword evidence="4" id="KW-0812">Transmembrane</keyword>
<dbReference type="InterPro" id="IPR000160">
    <property type="entry name" value="GGDEF_dom"/>
</dbReference>
<evidence type="ECO:0000256" key="4">
    <source>
        <dbReference type="SAM" id="Phobius"/>
    </source>
</evidence>
<dbReference type="Proteomes" id="UP000469950">
    <property type="component" value="Unassembled WGS sequence"/>
</dbReference>
<comment type="cofactor">
    <cofactor evidence="1">
        <name>Mg(2+)</name>
        <dbReference type="ChEBI" id="CHEBI:18420"/>
    </cofactor>
</comment>
<feature type="transmembrane region" description="Helical" evidence="4">
    <location>
        <begin position="65"/>
        <end position="82"/>
    </location>
</feature>
<feature type="transmembrane region" description="Helical" evidence="4">
    <location>
        <begin position="165"/>
        <end position="188"/>
    </location>
</feature>
<dbReference type="InterPro" id="IPR029787">
    <property type="entry name" value="Nucleotide_cyclase"/>
</dbReference>
<dbReference type="Pfam" id="PF00990">
    <property type="entry name" value="GGDEF"/>
    <property type="match status" value="1"/>
</dbReference>
<keyword evidence="4" id="KW-0472">Membrane</keyword>
<dbReference type="FunFam" id="3.30.70.270:FF:000001">
    <property type="entry name" value="Diguanylate cyclase domain protein"/>
    <property type="match status" value="1"/>
</dbReference>
<feature type="domain" description="GGDEF" evidence="5">
    <location>
        <begin position="236"/>
        <end position="368"/>
    </location>
</feature>
<dbReference type="InterPro" id="IPR050469">
    <property type="entry name" value="Diguanylate_Cyclase"/>
</dbReference>
<dbReference type="SMART" id="SM00267">
    <property type="entry name" value="GGDEF"/>
    <property type="match status" value="1"/>
</dbReference>
<dbReference type="PANTHER" id="PTHR45138">
    <property type="entry name" value="REGULATORY COMPONENTS OF SENSORY TRANSDUCTION SYSTEM"/>
    <property type="match status" value="1"/>
</dbReference>
<feature type="transmembrane region" description="Helical" evidence="4">
    <location>
        <begin position="89"/>
        <end position="109"/>
    </location>
</feature>
<dbReference type="PANTHER" id="PTHR45138:SF9">
    <property type="entry name" value="DIGUANYLATE CYCLASE DGCM-RELATED"/>
    <property type="match status" value="1"/>
</dbReference>
<accession>A0A833JQT3</accession>
<dbReference type="SUPFAM" id="SSF55073">
    <property type="entry name" value="Nucleotide cyclase"/>
    <property type="match status" value="1"/>
</dbReference>
<evidence type="ECO:0000256" key="3">
    <source>
        <dbReference type="ARBA" id="ARBA00034247"/>
    </source>
</evidence>
<evidence type="ECO:0000313" key="6">
    <source>
        <dbReference type="EMBL" id="KAE8546379.1"/>
    </source>
</evidence>
<gene>
    <name evidence="6" type="ORF">F6453_1121</name>
</gene>
<protein>
    <recommendedName>
        <fullName evidence="2">diguanylate cyclase</fullName>
        <ecNumber evidence="2">2.7.7.65</ecNumber>
    </recommendedName>
</protein>
<name>A0A833JQT3_MARNT</name>